<dbReference type="GO" id="GO:0051287">
    <property type="term" value="F:NAD binding"/>
    <property type="evidence" value="ECO:0007669"/>
    <property type="project" value="InterPro"/>
</dbReference>
<proteinExistence type="inferred from homology"/>
<evidence type="ECO:0000313" key="4">
    <source>
        <dbReference type="EMBL" id="TGO76828.1"/>
    </source>
</evidence>
<dbReference type="SMART" id="SM00846">
    <property type="entry name" value="Gp_dh_N"/>
    <property type="match status" value="1"/>
</dbReference>
<keyword evidence="5" id="KW-1185">Reference proteome</keyword>
<evidence type="ECO:0000259" key="3">
    <source>
        <dbReference type="SMART" id="SM00846"/>
    </source>
</evidence>
<dbReference type="Pfam" id="PF00044">
    <property type="entry name" value="Gp_dh_N"/>
    <property type="match status" value="1"/>
</dbReference>
<dbReference type="Gene3D" id="3.40.50.720">
    <property type="entry name" value="NAD(P)-binding Rossmann-like Domain"/>
    <property type="match status" value="1"/>
</dbReference>
<dbReference type="InterPro" id="IPR036291">
    <property type="entry name" value="NAD(P)-bd_dom_sf"/>
</dbReference>
<evidence type="ECO:0000256" key="1">
    <source>
        <dbReference type="ARBA" id="ARBA00007406"/>
    </source>
</evidence>
<dbReference type="GO" id="GO:0016620">
    <property type="term" value="F:oxidoreductase activity, acting on the aldehyde or oxo group of donors, NAD or NADP as acceptor"/>
    <property type="evidence" value="ECO:0007669"/>
    <property type="project" value="InterPro"/>
</dbReference>
<name>A0A4Z1JT82_9HELO</name>
<comment type="caution">
    <text evidence="4">The sequence shown here is derived from an EMBL/GenBank/DDBJ whole genome shotgun (WGS) entry which is preliminary data.</text>
</comment>
<dbReference type="SUPFAM" id="SSF51735">
    <property type="entry name" value="NAD(P)-binding Rossmann-fold domains"/>
    <property type="match status" value="1"/>
</dbReference>
<dbReference type="STRING" id="278938.A0A4Z1JT82"/>
<feature type="domain" description="Glyceraldehyde 3-phosphate dehydrogenase NAD(P) binding" evidence="3">
    <location>
        <begin position="29"/>
        <end position="143"/>
    </location>
</feature>
<accession>A0A4Z1JT82</accession>
<dbReference type="PANTHER" id="PTHR43148">
    <property type="entry name" value="GLYCERALDEHYDE-3-PHOSPHATE DEHYDROGENASE 2"/>
    <property type="match status" value="1"/>
</dbReference>
<evidence type="ECO:0000256" key="2">
    <source>
        <dbReference type="ARBA" id="ARBA00023002"/>
    </source>
</evidence>
<dbReference type="AlphaFoldDB" id="A0A4Z1JT82"/>
<keyword evidence="2" id="KW-0560">Oxidoreductase</keyword>
<gene>
    <name evidence="4" type="ORF">BELL_0135g00210</name>
</gene>
<protein>
    <recommendedName>
        <fullName evidence="3">Glyceraldehyde 3-phosphate dehydrogenase NAD(P) binding domain-containing protein</fullName>
    </recommendedName>
</protein>
<evidence type="ECO:0000313" key="5">
    <source>
        <dbReference type="Proteomes" id="UP000297229"/>
    </source>
</evidence>
<reference evidence="4 5" key="1">
    <citation type="submission" date="2017-12" db="EMBL/GenBank/DDBJ databases">
        <title>Comparative genomics of Botrytis spp.</title>
        <authorList>
            <person name="Valero-Jimenez C.A."/>
            <person name="Tapia P."/>
            <person name="Veloso J."/>
            <person name="Silva-Moreno E."/>
            <person name="Staats M."/>
            <person name="Valdes J.H."/>
            <person name="Van Kan J.A.L."/>
        </authorList>
    </citation>
    <scope>NUCLEOTIDE SEQUENCE [LARGE SCALE GENOMIC DNA]</scope>
    <source>
        <strain evidence="4 5">Be9601</strain>
    </source>
</reference>
<dbReference type="InterPro" id="IPR020831">
    <property type="entry name" value="GlycerAld/Erythrose_P_DH"/>
</dbReference>
<sequence>MPTHLPPFTPAFGAQNIAQDNILQSANHSRIGVNGFGQIGRNLLRASLLRDNVSVVGINHTYSSVEDVIRLLMHGSIHGALDKLMGHKTQIDILPNGSIAIDGQHIALMSERNLEKINFTKPEGNYVAECTGKFRPAAANMSP</sequence>
<organism evidence="4 5">
    <name type="scientific">Botrytis elliptica</name>
    <dbReference type="NCBI Taxonomy" id="278938"/>
    <lineage>
        <taxon>Eukaryota</taxon>
        <taxon>Fungi</taxon>
        <taxon>Dikarya</taxon>
        <taxon>Ascomycota</taxon>
        <taxon>Pezizomycotina</taxon>
        <taxon>Leotiomycetes</taxon>
        <taxon>Helotiales</taxon>
        <taxon>Sclerotiniaceae</taxon>
        <taxon>Botrytis</taxon>
    </lineage>
</organism>
<dbReference type="EMBL" id="PQXM01000134">
    <property type="protein sequence ID" value="TGO76828.1"/>
    <property type="molecule type" value="Genomic_DNA"/>
</dbReference>
<dbReference type="InterPro" id="IPR020828">
    <property type="entry name" value="GlycerAld_3-P_DH_NAD(P)-bd"/>
</dbReference>
<dbReference type="Proteomes" id="UP000297229">
    <property type="component" value="Unassembled WGS sequence"/>
</dbReference>
<comment type="similarity">
    <text evidence="1">Belongs to the glyceraldehyde-3-phosphate dehydrogenase family.</text>
</comment>